<dbReference type="InterPro" id="IPR008936">
    <property type="entry name" value="Rho_GTPase_activation_prot"/>
</dbReference>
<dbReference type="PROSITE" id="PS50238">
    <property type="entry name" value="RHOGAP"/>
    <property type="match status" value="1"/>
</dbReference>
<dbReference type="Pfam" id="PF00620">
    <property type="entry name" value="RhoGAP"/>
    <property type="match status" value="1"/>
</dbReference>
<evidence type="ECO:0000256" key="2">
    <source>
        <dbReference type="ARBA" id="ARBA00004552"/>
    </source>
</evidence>
<dbReference type="SUPFAM" id="SSF48350">
    <property type="entry name" value="GTPase activation domain, GAP"/>
    <property type="match status" value="1"/>
</dbReference>
<evidence type="ECO:0000313" key="11">
    <source>
        <dbReference type="EMBL" id="KPI95604.1"/>
    </source>
</evidence>
<dbReference type="PROSITE" id="PS50004">
    <property type="entry name" value="C2"/>
    <property type="match status" value="1"/>
</dbReference>
<gene>
    <name evidence="11" type="ORF">RR46_11317</name>
</gene>
<dbReference type="GO" id="GO:0043197">
    <property type="term" value="C:dendritic spine"/>
    <property type="evidence" value="ECO:0007669"/>
    <property type="project" value="UniProtKB-SubCell"/>
</dbReference>
<evidence type="ECO:0000256" key="4">
    <source>
        <dbReference type="ARBA" id="ARBA00022658"/>
    </source>
</evidence>
<dbReference type="SUPFAM" id="SSF50729">
    <property type="entry name" value="PH domain-like"/>
    <property type="match status" value="1"/>
</dbReference>
<dbReference type="Proteomes" id="UP000053268">
    <property type="component" value="Unassembled WGS sequence"/>
</dbReference>
<dbReference type="PANTHER" id="PTHR23182:SF1">
    <property type="entry name" value="RHO GTPASE ACTIVATING PROTEIN AT 1A, ISOFORM E"/>
    <property type="match status" value="1"/>
</dbReference>
<dbReference type="InterPro" id="IPR037769">
    <property type="entry name" value="Abr/Bcr"/>
</dbReference>
<dbReference type="Pfam" id="PF00621">
    <property type="entry name" value="RhoGEF"/>
    <property type="match status" value="1"/>
</dbReference>
<dbReference type="SUPFAM" id="SSF48065">
    <property type="entry name" value="DBL homology domain (DH-domain)"/>
    <property type="match status" value="1"/>
</dbReference>
<dbReference type="InterPro" id="IPR000008">
    <property type="entry name" value="C2_dom"/>
</dbReference>
<dbReference type="InterPro" id="IPR000198">
    <property type="entry name" value="RhoGAP_dom"/>
</dbReference>
<feature type="domain" description="DH" evidence="9">
    <location>
        <begin position="1"/>
        <end position="186"/>
    </location>
</feature>
<evidence type="ECO:0000259" key="8">
    <source>
        <dbReference type="PROSITE" id="PS50004"/>
    </source>
</evidence>
<dbReference type="STRING" id="66420.A0A194PS75"/>
<keyword evidence="3" id="KW-0343">GTPase activation</keyword>
<dbReference type="EMBL" id="KQ459595">
    <property type="protein sequence ID" value="KPI95604.1"/>
    <property type="molecule type" value="Genomic_DNA"/>
</dbReference>
<organism evidence="11 12">
    <name type="scientific">Papilio xuthus</name>
    <name type="common">Asian swallowtail butterfly</name>
    <dbReference type="NCBI Taxonomy" id="66420"/>
    <lineage>
        <taxon>Eukaryota</taxon>
        <taxon>Metazoa</taxon>
        <taxon>Ecdysozoa</taxon>
        <taxon>Arthropoda</taxon>
        <taxon>Hexapoda</taxon>
        <taxon>Insecta</taxon>
        <taxon>Pterygota</taxon>
        <taxon>Neoptera</taxon>
        <taxon>Endopterygota</taxon>
        <taxon>Lepidoptera</taxon>
        <taxon>Glossata</taxon>
        <taxon>Ditrysia</taxon>
        <taxon>Papilionoidea</taxon>
        <taxon>Papilionidae</taxon>
        <taxon>Papilioninae</taxon>
        <taxon>Papilio</taxon>
    </lineage>
</organism>
<keyword evidence="5" id="KW-0770">Synapse</keyword>
<evidence type="ECO:0000259" key="7">
    <source>
        <dbReference type="PROSITE" id="PS50003"/>
    </source>
</evidence>
<dbReference type="SMART" id="SM00324">
    <property type="entry name" value="RhoGAP"/>
    <property type="match status" value="1"/>
</dbReference>
<feature type="domain" description="C2" evidence="8">
    <location>
        <begin position="484"/>
        <end position="601"/>
    </location>
</feature>
<evidence type="ECO:0000256" key="1">
    <source>
        <dbReference type="ARBA" id="ARBA00004489"/>
    </source>
</evidence>
<dbReference type="InterPro" id="IPR000219">
    <property type="entry name" value="DH_dom"/>
</dbReference>
<dbReference type="PROSITE" id="PS00741">
    <property type="entry name" value="DH_1"/>
    <property type="match status" value="1"/>
</dbReference>
<keyword evidence="12" id="KW-1185">Reference proteome</keyword>
<dbReference type="Pfam" id="PF19057">
    <property type="entry name" value="PH_19"/>
    <property type="match status" value="1"/>
</dbReference>
<name>A0A194PS75_PAPXU</name>
<dbReference type="SMART" id="SM00233">
    <property type="entry name" value="PH"/>
    <property type="match status" value="1"/>
</dbReference>
<proteinExistence type="predicted"/>
<dbReference type="GO" id="GO:0016020">
    <property type="term" value="C:membrane"/>
    <property type="evidence" value="ECO:0007669"/>
    <property type="project" value="TreeGrafter"/>
</dbReference>
<evidence type="ECO:0000259" key="10">
    <source>
        <dbReference type="PROSITE" id="PS50238"/>
    </source>
</evidence>
<dbReference type="Gene3D" id="2.30.29.30">
    <property type="entry name" value="Pleckstrin-homology domain (PH domain)/Phosphotyrosine-binding domain (PTB)"/>
    <property type="match status" value="1"/>
</dbReference>
<dbReference type="PROSITE" id="PS50010">
    <property type="entry name" value="DH_2"/>
    <property type="match status" value="1"/>
</dbReference>
<protein>
    <submittedName>
        <fullName evidence="11">Active breakpoint cluster region-related protein</fullName>
    </submittedName>
</protein>
<reference evidence="11 12" key="1">
    <citation type="journal article" date="2015" name="Nat. Commun.">
        <title>Outbred genome sequencing and CRISPR/Cas9 gene editing in butterflies.</title>
        <authorList>
            <person name="Li X."/>
            <person name="Fan D."/>
            <person name="Zhang W."/>
            <person name="Liu G."/>
            <person name="Zhang L."/>
            <person name="Zhao L."/>
            <person name="Fang X."/>
            <person name="Chen L."/>
            <person name="Dong Y."/>
            <person name="Chen Y."/>
            <person name="Ding Y."/>
            <person name="Zhao R."/>
            <person name="Feng M."/>
            <person name="Zhu Y."/>
            <person name="Feng Y."/>
            <person name="Jiang X."/>
            <person name="Zhu D."/>
            <person name="Xiang H."/>
            <person name="Feng X."/>
            <person name="Li S."/>
            <person name="Wang J."/>
            <person name="Zhang G."/>
            <person name="Kronforst M.R."/>
            <person name="Wang W."/>
        </authorList>
    </citation>
    <scope>NUCLEOTIDE SEQUENCE [LARGE SCALE GENOMIC DNA]</scope>
    <source>
        <strain evidence="11">Ya'a_city_454_Px</strain>
        <tissue evidence="11">Whole body</tissue>
    </source>
</reference>
<dbReference type="GO" id="GO:0030424">
    <property type="term" value="C:axon"/>
    <property type="evidence" value="ECO:0007669"/>
    <property type="project" value="UniProtKB-SubCell"/>
</dbReference>
<dbReference type="PROSITE" id="PS50003">
    <property type="entry name" value="PH_DOMAIN"/>
    <property type="match status" value="1"/>
</dbReference>
<dbReference type="GO" id="GO:0035556">
    <property type="term" value="P:intracellular signal transduction"/>
    <property type="evidence" value="ECO:0007669"/>
    <property type="project" value="InterPro"/>
</dbReference>
<evidence type="ECO:0000259" key="9">
    <source>
        <dbReference type="PROSITE" id="PS50010"/>
    </source>
</evidence>
<dbReference type="PANTHER" id="PTHR23182">
    <property type="entry name" value="BREAKPOINT CLUSTER REGION PROTEIN BCR"/>
    <property type="match status" value="1"/>
</dbReference>
<dbReference type="Gene3D" id="1.20.900.10">
    <property type="entry name" value="Dbl homology (DH) domain"/>
    <property type="match status" value="1"/>
</dbReference>
<dbReference type="CDD" id="cd00160">
    <property type="entry name" value="RhoGEF"/>
    <property type="match status" value="1"/>
</dbReference>
<dbReference type="GO" id="GO:0005096">
    <property type="term" value="F:GTPase activator activity"/>
    <property type="evidence" value="ECO:0007669"/>
    <property type="project" value="UniProtKB-KW"/>
</dbReference>
<feature type="domain" description="PH" evidence="7">
    <location>
        <begin position="201"/>
        <end position="374"/>
    </location>
</feature>
<dbReference type="InterPro" id="IPR035899">
    <property type="entry name" value="DBL_dom_sf"/>
</dbReference>
<keyword evidence="6" id="KW-0966">Cell projection</keyword>
<evidence type="ECO:0000256" key="3">
    <source>
        <dbReference type="ARBA" id="ARBA00022468"/>
    </source>
</evidence>
<dbReference type="InterPro" id="IPR001849">
    <property type="entry name" value="PH_domain"/>
</dbReference>
<dbReference type="Pfam" id="PF00168">
    <property type="entry name" value="C2"/>
    <property type="match status" value="1"/>
</dbReference>
<dbReference type="GO" id="GO:0005085">
    <property type="term" value="F:guanyl-nucleotide exchange factor activity"/>
    <property type="evidence" value="ECO:0007669"/>
    <property type="project" value="UniProtKB-KW"/>
</dbReference>
<evidence type="ECO:0000313" key="12">
    <source>
        <dbReference type="Proteomes" id="UP000053268"/>
    </source>
</evidence>
<dbReference type="InterPro" id="IPR011993">
    <property type="entry name" value="PH-like_dom_sf"/>
</dbReference>
<dbReference type="InterPro" id="IPR001331">
    <property type="entry name" value="GDS_CDC24_CS"/>
</dbReference>
<evidence type="ECO:0000256" key="6">
    <source>
        <dbReference type="ARBA" id="ARBA00023273"/>
    </source>
</evidence>
<sequence>MHRCIVTSIIESETVYVECLYVMEKYMNAIKATLSTSQPVITEEEFNTIFYKISELHELHKNFLEGLKAAVSSWEEPLSVGIHFKKMAENINVYGAFLHNYGRATDAVRRRCGTSPRFADLTRQIACRGQPMSLDDLLHKPVARVQKNALVLHDLIKYTPASHPDHAMLTDALNMTQHFLDEFNIIQTKSLFPNADRAQRRLVKNSFIVELSDGHRKLRHLFLFNDVIACAKYKASGRDKFTFELKWFIPLPEIVVVEEESAGAGAAAEARETSPANIVALKSQASTVRDQILAEERAAHDDKKIRIGGRGAAEKQRKKLTELEGQLVLASPNLVFRVGAKPPGAAALQRQHIFFLSSEYERTQWIDSIHALQASSAPPGGSNAISMLELQAWVTACRSYLQTDMGSYLLRSGRDDSLLLGDLQLHIGGMTAPLDTAAGTHCIIIISIKETPILRITTLYGSNAISMLELQAWVTACRSYLQTDMGSYLLRSGRDDSLLLGDLQLHIGGMTAPLDTAADYYVVVEVDSYGHYFRKAKSKLVCRSAQPRWNETFTLDLEGSQNLRLLLYEDAARPVLRGKCTLKLSKEWVAESASGGVSRTVCLGGGSLPLRLRLLPPERSSRRVPSAKPGALFGAKITHVAKREKRNIPFIISACVREVERRGIHEVGVYRVSGSASDLNRLKKSFETNAYEAEQLLKEVDIHSVTGVLKLYLRELPEALFTDALYPELLRAWGSAQGVGTSVDSGPAHTRRHALLKCYAQLPDLNKNCIDFLLNHFVKVNQHEGENKMSLHNLATVFGPTLLRPSGAGAGAKQRTDLLAAGTVDAMAQAGILYCLLQQRQLAAQLSSHSHHRAPAPALLE</sequence>
<dbReference type="Gene3D" id="1.10.555.10">
    <property type="entry name" value="Rho GTPase activation protein"/>
    <property type="match status" value="1"/>
</dbReference>
<feature type="domain" description="Rho-GAP" evidence="10">
    <location>
        <begin position="635"/>
        <end position="844"/>
    </location>
</feature>
<dbReference type="SUPFAM" id="SSF49562">
    <property type="entry name" value="C2 domain (Calcium/lipid-binding domain, CaLB)"/>
    <property type="match status" value="1"/>
</dbReference>
<accession>A0A194PS75</accession>
<dbReference type="SMART" id="SM00325">
    <property type="entry name" value="RhoGEF"/>
    <property type="match status" value="1"/>
</dbReference>
<keyword evidence="4" id="KW-0344">Guanine-nucleotide releasing factor</keyword>
<dbReference type="Gene3D" id="2.60.40.150">
    <property type="entry name" value="C2 domain"/>
    <property type="match status" value="1"/>
</dbReference>
<evidence type="ECO:0000256" key="5">
    <source>
        <dbReference type="ARBA" id="ARBA00023018"/>
    </source>
</evidence>
<comment type="subcellular location">
    <subcellularLocation>
        <location evidence="1">Cell projection</location>
        <location evidence="1">Axon</location>
    </subcellularLocation>
    <subcellularLocation>
        <location evidence="2">Cell projection</location>
        <location evidence="2">Dendritic spine</location>
    </subcellularLocation>
</comment>
<dbReference type="InterPro" id="IPR035892">
    <property type="entry name" value="C2_domain_sf"/>
</dbReference>
<dbReference type="AlphaFoldDB" id="A0A194PS75"/>